<dbReference type="GO" id="GO:0009507">
    <property type="term" value="C:chloroplast"/>
    <property type="evidence" value="ECO:0007669"/>
    <property type="project" value="UniProtKB-SubCell"/>
</dbReference>
<dbReference type="SUPFAM" id="SSF53474">
    <property type="entry name" value="alpha/beta-Hydrolases"/>
    <property type="match status" value="1"/>
</dbReference>
<gene>
    <name evidence="10" type="ORF">HUJ06_017819</name>
</gene>
<comment type="subcellular location">
    <subcellularLocation>
        <location evidence="1">Plastid</location>
        <location evidence="1">Chloroplast</location>
    </subcellularLocation>
</comment>
<dbReference type="Pfam" id="PF01764">
    <property type="entry name" value="Lipase_3"/>
    <property type="match status" value="1"/>
</dbReference>
<evidence type="ECO:0000256" key="1">
    <source>
        <dbReference type="ARBA" id="ARBA00004229"/>
    </source>
</evidence>
<keyword evidence="3" id="KW-0150">Chloroplast</keyword>
<proteinExistence type="inferred from homology"/>
<evidence type="ECO:0000313" key="11">
    <source>
        <dbReference type="Proteomes" id="UP000607653"/>
    </source>
</evidence>
<feature type="domain" description="Fungal lipase-type" evidence="9">
    <location>
        <begin position="2"/>
        <end position="79"/>
    </location>
</feature>
<dbReference type="PANTHER" id="PTHR31403">
    <property type="entry name" value="PHOSPHOLIPASE A1-IBETA2, CHLOROPLASTIC"/>
    <property type="match status" value="1"/>
</dbReference>
<evidence type="ECO:0000256" key="6">
    <source>
        <dbReference type="ARBA" id="ARBA00022946"/>
    </source>
</evidence>
<reference evidence="10 11" key="1">
    <citation type="journal article" date="2020" name="Mol. Biol. Evol.">
        <title>Distinct Expression and Methylation Patterns for Genes with Different Fates following a Single Whole-Genome Duplication in Flowering Plants.</title>
        <authorList>
            <person name="Shi T."/>
            <person name="Rahmani R.S."/>
            <person name="Gugger P.F."/>
            <person name="Wang M."/>
            <person name="Li H."/>
            <person name="Zhang Y."/>
            <person name="Li Z."/>
            <person name="Wang Q."/>
            <person name="Van de Peer Y."/>
            <person name="Marchal K."/>
            <person name="Chen J."/>
        </authorList>
    </citation>
    <scope>NUCLEOTIDE SEQUENCE [LARGE SCALE GENOMIC DNA]</scope>
    <source>
        <tissue evidence="10">Leaf</tissue>
    </source>
</reference>
<dbReference type="GO" id="GO:0016042">
    <property type="term" value="P:lipid catabolic process"/>
    <property type="evidence" value="ECO:0007669"/>
    <property type="project" value="UniProtKB-KW"/>
</dbReference>
<dbReference type="EMBL" id="DUZY01000008">
    <property type="protein sequence ID" value="DAD47882.1"/>
    <property type="molecule type" value="Genomic_DNA"/>
</dbReference>
<dbReference type="Gene3D" id="3.40.50.1820">
    <property type="entry name" value="alpha/beta hydrolase"/>
    <property type="match status" value="1"/>
</dbReference>
<keyword evidence="4" id="KW-0934">Plastid</keyword>
<dbReference type="Proteomes" id="UP000607653">
    <property type="component" value="Unassembled WGS sequence"/>
</dbReference>
<comment type="caution">
    <text evidence="10">The sequence shown here is derived from an EMBL/GenBank/DDBJ whole genome shotgun (WGS) entry which is preliminary data.</text>
</comment>
<keyword evidence="7" id="KW-0442">Lipid degradation</keyword>
<name>A0A822ZRL2_NELNU</name>
<keyword evidence="8" id="KW-0443">Lipid metabolism</keyword>
<comment type="similarity">
    <text evidence="2">Belongs to the AB hydrolase superfamily. Lipase family.</text>
</comment>
<evidence type="ECO:0000256" key="2">
    <source>
        <dbReference type="ARBA" id="ARBA00010701"/>
    </source>
</evidence>
<dbReference type="AlphaFoldDB" id="A0A822ZRL2"/>
<organism evidence="10 11">
    <name type="scientific">Nelumbo nucifera</name>
    <name type="common">Sacred lotus</name>
    <dbReference type="NCBI Taxonomy" id="4432"/>
    <lineage>
        <taxon>Eukaryota</taxon>
        <taxon>Viridiplantae</taxon>
        <taxon>Streptophyta</taxon>
        <taxon>Embryophyta</taxon>
        <taxon>Tracheophyta</taxon>
        <taxon>Spermatophyta</taxon>
        <taxon>Magnoliopsida</taxon>
        <taxon>Proteales</taxon>
        <taxon>Nelumbonaceae</taxon>
        <taxon>Nelumbo</taxon>
    </lineage>
</organism>
<evidence type="ECO:0000259" key="9">
    <source>
        <dbReference type="Pfam" id="PF01764"/>
    </source>
</evidence>
<sequence length="114" mass="12576">MHQYPNEELSINMTGHSLGSTLAMLSACDIAKTGMNVMEDGQAILVMVFSFTGLRVRIVSFKVQVVRLGVNIHDTVPNVLGILFNEHVPKLVHRLARVVVVVLLIHRSRAHIGP</sequence>
<evidence type="ECO:0000256" key="5">
    <source>
        <dbReference type="ARBA" id="ARBA00022801"/>
    </source>
</evidence>
<keyword evidence="6" id="KW-0809">Transit peptide</keyword>
<dbReference type="InterPro" id="IPR029058">
    <property type="entry name" value="AB_hydrolase_fold"/>
</dbReference>
<accession>A0A822ZRL2</accession>
<dbReference type="InterPro" id="IPR002921">
    <property type="entry name" value="Fungal_lipase-type"/>
</dbReference>
<evidence type="ECO:0000256" key="4">
    <source>
        <dbReference type="ARBA" id="ARBA00022640"/>
    </source>
</evidence>
<evidence type="ECO:0000313" key="10">
    <source>
        <dbReference type="EMBL" id="DAD47882.1"/>
    </source>
</evidence>
<evidence type="ECO:0000256" key="7">
    <source>
        <dbReference type="ARBA" id="ARBA00022963"/>
    </source>
</evidence>
<dbReference type="GO" id="GO:0004620">
    <property type="term" value="F:phospholipase activity"/>
    <property type="evidence" value="ECO:0007669"/>
    <property type="project" value="UniProtKB-ARBA"/>
</dbReference>
<evidence type="ECO:0000256" key="8">
    <source>
        <dbReference type="ARBA" id="ARBA00023098"/>
    </source>
</evidence>
<keyword evidence="5" id="KW-0378">Hydrolase</keyword>
<keyword evidence="11" id="KW-1185">Reference proteome</keyword>
<evidence type="ECO:0000256" key="3">
    <source>
        <dbReference type="ARBA" id="ARBA00022528"/>
    </source>
</evidence>
<protein>
    <recommendedName>
        <fullName evidence="9">Fungal lipase-type domain-containing protein</fullName>
    </recommendedName>
</protein>
<dbReference type="PANTHER" id="PTHR31403:SF51">
    <property type="entry name" value="PHOSPHOLIPASE A1-IGAMMA2, CHLOROPLASTIC"/>
    <property type="match status" value="1"/>
</dbReference>